<dbReference type="Proteomes" id="UP000239687">
    <property type="component" value="Unassembled WGS sequence"/>
</dbReference>
<evidence type="ECO:0000313" key="1">
    <source>
        <dbReference type="EMBL" id="PQO99714.1"/>
    </source>
</evidence>
<dbReference type="EMBL" id="PUIN01000016">
    <property type="protein sequence ID" value="PQO99714.1"/>
    <property type="molecule type" value="Genomic_DNA"/>
</dbReference>
<comment type="caution">
    <text evidence="1">The sequence shown here is derived from an EMBL/GenBank/DDBJ whole genome shotgun (WGS) entry which is preliminary data.</text>
</comment>
<accession>A0A2S8HBA6</accession>
<evidence type="ECO:0000313" key="2">
    <source>
        <dbReference type="Proteomes" id="UP000239687"/>
    </source>
</evidence>
<proteinExistence type="predicted"/>
<name>A0A2S8HBA6_9PSED</name>
<dbReference type="AlphaFoldDB" id="A0A2S8HBA6"/>
<protein>
    <submittedName>
        <fullName evidence="1">Uncharacterized protein</fullName>
    </submittedName>
</protein>
<sequence>MPDDPTPALFDRVNQNIAALGGAINEIGIWMAKSGATDVSERIADQLKVLEGNTDAIAKLMADLIARWTPEEEIDPED</sequence>
<reference evidence="1 2" key="1">
    <citation type="submission" date="2018-02" db="EMBL/GenBank/DDBJ databases">
        <title>Draft genome sequencing of Pseudomonas frederiksbergensis 11-D3.</title>
        <authorList>
            <person name="Zheng B.-X."/>
        </authorList>
    </citation>
    <scope>NUCLEOTIDE SEQUENCE [LARGE SCALE GENOMIC DNA]</scope>
    <source>
        <strain evidence="1 2">11-D3</strain>
    </source>
</reference>
<dbReference type="RefSeq" id="WP_105347222.1">
    <property type="nucleotide sequence ID" value="NZ_PUIN01000016.1"/>
</dbReference>
<gene>
    <name evidence="1" type="ORF">C5612_25980</name>
</gene>
<organism evidence="1 2">
    <name type="scientific">Pseudomonas frederiksbergensis</name>
    <dbReference type="NCBI Taxonomy" id="104087"/>
    <lineage>
        <taxon>Bacteria</taxon>
        <taxon>Pseudomonadati</taxon>
        <taxon>Pseudomonadota</taxon>
        <taxon>Gammaproteobacteria</taxon>
        <taxon>Pseudomonadales</taxon>
        <taxon>Pseudomonadaceae</taxon>
        <taxon>Pseudomonas</taxon>
    </lineage>
</organism>